<evidence type="ECO:0000313" key="1">
    <source>
        <dbReference type="EMBL" id="MDF9407184.1"/>
    </source>
</evidence>
<comment type="caution">
    <text evidence="1">The sequence shown here is derived from an EMBL/GenBank/DDBJ whole genome shotgun (WGS) entry which is preliminary data.</text>
</comment>
<proteinExistence type="predicted"/>
<dbReference type="Proteomes" id="UP001154312">
    <property type="component" value="Unassembled WGS sequence"/>
</dbReference>
<dbReference type="AlphaFoldDB" id="A0A9X4H4Y4"/>
<gene>
    <name evidence="1" type="ORF">L7E55_02240</name>
</gene>
<protein>
    <submittedName>
        <fullName evidence="1">Uncharacterized protein</fullName>
    </submittedName>
</protein>
<reference evidence="1" key="1">
    <citation type="submission" date="2022-02" db="EMBL/GenBank/DDBJ databases">
        <authorList>
            <person name="Leng L."/>
        </authorList>
    </citation>
    <scope>NUCLEOTIDE SEQUENCE</scope>
    <source>
        <strain evidence="1">JI</strain>
    </source>
</reference>
<evidence type="ECO:0000313" key="2">
    <source>
        <dbReference type="Proteomes" id="UP001154312"/>
    </source>
</evidence>
<dbReference type="RefSeq" id="WP_277442360.1">
    <property type="nucleotide sequence ID" value="NZ_JAKOAV010000002.1"/>
</dbReference>
<name>A0A9X4H4Y4_9FIRM</name>
<sequence>MQQQTNPFIQQASHIQQQINPLIQNAMQYGQISLGEFVKVASISQNMFHACDDIIRSINSGNTQSALASAQNLRGMTGQLMQSTQFLSNSIAQRMDMALYMLSNAQQRIGELTNFIHSMRPQLGFTNVTPYHQTTSYTHMGMM</sequence>
<keyword evidence="2" id="KW-1185">Reference proteome</keyword>
<accession>A0A9X4H4Y4</accession>
<dbReference type="EMBL" id="JAKOAV010000002">
    <property type="protein sequence ID" value="MDF9407184.1"/>
    <property type="molecule type" value="Genomic_DNA"/>
</dbReference>
<organism evidence="1 2">
    <name type="scientific">Pelotomaculum isophthalicicum JI</name>
    <dbReference type="NCBI Taxonomy" id="947010"/>
    <lineage>
        <taxon>Bacteria</taxon>
        <taxon>Bacillati</taxon>
        <taxon>Bacillota</taxon>
        <taxon>Clostridia</taxon>
        <taxon>Eubacteriales</taxon>
        <taxon>Desulfotomaculaceae</taxon>
        <taxon>Pelotomaculum</taxon>
    </lineage>
</organism>